<comment type="similarity">
    <text evidence="2">Belongs to the eukaryotic diacylglycerol kinase family.</text>
</comment>
<dbReference type="SUPFAM" id="SSF111331">
    <property type="entry name" value="NAD kinase/diacylglycerol kinase-like"/>
    <property type="match status" value="1"/>
</dbReference>
<keyword evidence="8" id="KW-0067">ATP-binding</keyword>
<keyword evidence="6" id="KW-0479">Metal-binding</keyword>
<dbReference type="InterPro" id="IPR037607">
    <property type="entry name" value="DGK"/>
</dbReference>
<dbReference type="InterPro" id="IPR016064">
    <property type="entry name" value="NAD/diacylglycerol_kinase_sf"/>
</dbReference>
<dbReference type="RefSeq" id="WP_012609940.1">
    <property type="nucleotide sequence ID" value="NC_011768.1"/>
</dbReference>
<evidence type="ECO:0000256" key="3">
    <source>
        <dbReference type="ARBA" id="ARBA00012133"/>
    </source>
</evidence>
<evidence type="ECO:0000313" key="12">
    <source>
        <dbReference type="Proteomes" id="UP000000739"/>
    </source>
</evidence>
<comment type="subcellular location">
    <subcellularLocation>
        <location evidence="1">Membrane</location>
    </subcellularLocation>
</comment>
<gene>
    <name evidence="11" type="ordered locus">Dalk_0796</name>
</gene>
<evidence type="ECO:0000259" key="10">
    <source>
        <dbReference type="PROSITE" id="PS50146"/>
    </source>
</evidence>
<dbReference type="eggNOG" id="COG1597">
    <property type="taxonomic scope" value="Bacteria"/>
</dbReference>
<dbReference type="Gene3D" id="2.60.200.40">
    <property type="match status" value="1"/>
</dbReference>
<dbReference type="GO" id="GO:0008270">
    <property type="term" value="F:zinc ion binding"/>
    <property type="evidence" value="ECO:0007669"/>
    <property type="project" value="UniProtKB-KW"/>
</dbReference>
<dbReference type="HOGENOM" id="CLU_045532_1_1_7"/>
<dbReference type="Pfam" id="PF00609">
    <property type="entry name" value="DAGK_acc"/>
    <property type="match status" value="1"/>
</dbReference>
<dbReference type="SMART" id="SM00046">
    <property type="entry name" value="DAGKc"/>
    <property type="match status" value="1"/>
</dbReference>
<evidence type="ECO:0000313" key="11">
    <source>
        <dbReference type="EMBL" id="ACL02501.1"/>
    </source>
</evidence>
<dbReference type="GO" id="GO:0007200">
    <property type="term" value="P:phospholipase C-activating G protein-coupled receptor signaling pathway"/>
    <property type="evidence" value="ECO:0007669"/>
    <property type="project" value="InterPro"/>
</dbReference>
<dbReference type="PROSITE" id="PS50146">
    <property type="entry name" value="DAGK"/>
    <property type="match status" value="1"/>
</dbReference>
<dbReference type="PANTHER" id="PTHR11255:SF54">
    <property type="entry name" value="DIACYLGLYCEROL KINASE THETA"/>
    <property type="match status" value="1"/>
</dbReference>
<dbReference type="Proteomes" id="UP000000739">
    <property type="component" value="Chromosome"/>
</dbReference>
<keyword evidence="5" id="KW-0547">Nucleotide-binding</keyword>
<protein>
    <recommendedName>
        <fullName evidence="3">diacylglycerol kinase (ATP)</fullName>
        <ecNumber evidence="3">2.7.1.107</ecNumber>
    </recommendedName>
</protein>
<evidence type="ECO:0000256" key="2">
    <source>
        <dbReference type="ARBA" id="ARBA00009280"/>
    </source>
</evidence>
<proteinExistence type="inferred from homology"/>
<dbReference type="GO" id="GO:0004143">
    <property type="term" value="F:ATP-dependent diacylglycerol kinase activity"/>
    <property type="evidence" value="ECO:0007669"/>
    <property type="project" value="UniProtKB-EC"/>
</dbReference>
<dbReference type="KEGG" id="dal:Dalk_0796"/>
<dbReference type="EC" id="2.7.1.107" evidence="3"/>
<dbReference type="InterPro" id="IPR017438">
    <property type="entry name" value="ATP-NAD_kinase_N"/>
</dbReference>
<organism evidence="11 12">
    <name type="scientific">Desulfatibacillum aliphaticivorans</name>
    <dbReference type="NCBI Taxonomy" id="218208"/>
    <lineage>
        <taxon>Bacteria</taxon>
        <taxon>Pseudomonadati</taxon>
        <taxon>Thermodesulfobacteriota</taxon>
        <taxon>Desulfobacteria</taxon>
        <taxon>Desulfobacterales</taxon>
        <taxon>Desulfatibacillaceae</taxon>
        <taxon>Desulfatibacillum</taxon>
    </lineage>
</organism>
<evidence type="ECO:0000256" key="6">
    <source>
        <dbReference type="ARBA" id="ARBA00022771"/>
    </source>
</evidence>
<dbReference type="Pfam" id="PF00781">
    <property type="entry name" value="DAGK_cat"/>
    <property type="match status" value="1"/>
</dbReference>
<evidence type="ECO:0000256" key="9">
    <source>
        <dbReference type="ARBA" id="ARBA00023136"/>
    </source>
</evidence>
<sequence length="319" mass="34970">MKKFLFLVNPISGSSPGTIVASRIAHALKGRVPYSQYDIVFTEKDIAAQASALAPHYEAVIGAGGDGTFGALVQAAAQTPNPPKIGVIPFGVGNDFARSLGVLEVLKHWGIPGMINMFLAGNTKMVDVLHINGEHLFSSYLGIGNDAKISNTFNHFRPRTPRSVAGLRIGINKVLYTGFSLRNLAYTIPFAFEIRYRNSSGRETCVNAPVGLHGILVTNSAIYAGGAKVSSRTDLSDGKFEVTVIKDIRHWWAMHLTRFFKMPLDELSPMVYQISTDWLKISLNGETFFQIDGEEPGPEITEAKSLEVKVSHQMEMFRP</sequence>
<reference evidence="11 12" key="1">
    <citation type="journal article" date="2012" name="Environ. Microbiol.">
        <title>The genome sequence of Desulfatibacillum alkenivorans AK-01: a blueprint for anaerobic alkane oxidation.</title>
        <authorList>
            <person name="Callaghan A.V."/>
            <person name="Morris B.E."/>
            <person name="Pereira I.A."/>
            <person name="McInerney M.J."/>
            <person name="Austin R.N."/>
            <person name="Groves J.T."/>
            <person name="Kukor J.J."/>
            <person name="Suflita J.M."/>
            <person name="Young L.Y."/>
            <person name="Zylstra G.J."/>
            <person name="Wawrik B."/>
        </authorList>
    </citation>
    <scope>NUCLEOTIDE SEQUENCE [LARGE SCALE GENOMIC DNA]</scope>
    <source>
        <strain evidence="11 12">AK-01</strain>
    </source>
</reference>
<dbReference type="AlphaFoldDB" id="B8FHT4"/>
<keyword evidence="9" id="KW-0472">Membrane</keyword>
<dbReference type="GO" id="GO:0005524">
    <property type="term" value="F:ATP binding"/>
    <property type="evidence" value="ECO:0007669"/>
    <property type="project" value="UniProtKB-KW"/>
</dbReference>
<keyword evidence="6" id="KW-0862">Zinc</keyword>
<dbReference type="InterPro" id="IPR001206">
    <property type="entry name" value="Diacylglycerol_kinase_cat_dom"/>
</dbReference>
<accession>B8FHT4</accession>
<feature type="domain" description="DAGKc" evidence="10">
    <location>
        <begin position="1"/>
        <end position="135"/>
    </location>
</feature>
<dbReference type="GO" id="GO:0016020">
    <property type="term" value="C:membrane"/>
    <property type="evidence" value="ECO:0007669"/>
    <property type="project" value="UniProtKB-SubCell"/>
</dbReference>
<name>B8FHT4_DESAL</name>
<keyword evidence="4" id="KW-0808">Transferase</keyword>
<keyword evidence="7 11" id="KW-0418">Kinase</keyword>
<evidence type="ECO:0000256" key="4">
    <source>
        <dbReference type="ARBA" id="ARBA00022679"/>
    </source>
</evidence>
<dbReference type="PANTHER" id="PTHR11255">
    <property type="entry name" value="DIACYLGLYCEROL KINASE"/>
    <property type="match status" value="1"/>
</dbReference>
<evidence type="ECO:0000256" key="5">
    <source>
        <dbReference type="ARBA" id="ARBA00022741"/>
    </source>
</evidence>
<keyword evidence="12" id="KW-1185">Reference proteome</keyword>
<dbReference type="InterPro" id="IPR000756">
    <property type="entry name" value="Diacylglycerol_kin_accessory"/>
</dbReference>
<evidence type="ECO:0000256" key="8">
    <source>
        <dbReference type="ARBA" id="ARBA00022840"/>
    </source>
</evidence>
<dbReference type="EMBL" id="CP001322">
    <property type="protein sequence ID" value="ACL02501.1"/>
    <property type="molecule type" value="Genomic_DNA"/>
</dbReference>
<dbReference type="Gene3D" id="3.40.50.10330">
    <property type="entry name" value="Probable inorganic polyphosphate/atp-NAD kinase, domain 1"/>
    <property type="match status" value="1"/>
</dbReference>
<keyword evidence="6" id="KW-0863">Zinc-finger</keyword>
<evidence type="ECO:0000256" key="1">
    <source>
        <dbReference type="ARBA" id="ARBA00004370"/>
    </source>
</evidence>
<evidence type="ECO:0000256" key="7">
    <source>
        <dbReference type="ARBA" id="ARBA00022777"/>
    </source>
</evidence>